<dbReference type="RefSeq" id="WP_057851634.1">
    <property type="nucleotide sequence ID" value="NZ_LLXX01000119.1"/>
</dbReference>
<proteinExistence type="predicted"/>
<evidence type="ECO:0008006" key="3">
    <source>
        <dbReference type="Google" id="ProtNLM"/>
    </source>
</evidence>
<evidence type="ECO:0000313" key="2">
    <source>
        <dbReference type="Proteomes" id="UP000051913"/>
    </source>
</evidence>
<keyword evidence="2" id="KW-1185">Reference proteome</keyword>
<dbReference type="InterPro" id="IPR010296">
    <property type="entry name" value="DUF899_thioredox"/>
</dbReference>
<reference evidence="1 2" key="1">
    <citation type="submission" date="2014-03" db="EMBL/GenBank/DDBJ databases">
        <title>Bradyrhizobium valentinum sp. nov., isolated from effective nodules of Lupinus mariae-josephae, a lupine endemic of basic-lime soils in Eastern Spain.</title>
        <authorList>
            <person name="Duran D."/>
            <person name="Rey L."/>
            <person name="Navarro A."/>
            <person name="Busquets A."/>
            <person name="Imperial J."/>
            <person name="Ruiz-Argueso T."/>
        </authorList>
    </citation>
    <scope>NUCLEOTIDE SEQUENCE [LARGE SCALE GENOMIC DNA]</scope>
    <source>
        <strain evidence="1 2">LmjM3</strain>
    </source>
</reference>
<comment type="caution">
    <text evidence="1">The sequence shown here is derived from an EMBL/GenBank/DDBJ whole genome shotgun (WGS) entry which is preliminary data.</text>
</comment>
<name>A0A0R3LVC7_9BRAD</name>
<dbReference type="Proteomes" id="UP000051913">
    <property type="component" value="Unassembled WGS sequence"/>
</dbReference>
<dbReference type="AlphaFoldDB" id="A0A0R3LVC7"/>
<protein>
    <recommendedName>
        <fullName evidence="3">Thioredoxin</fullName>
    </recommendedName>
</protein>
<dbReference type="Pfam" id="PF05988">
    <property type="entry name" value="DUF899"/>
    <property type="match status" value="1"/>
</dbReference>
<dbReference type="STRING" id="1518501.CQ10_11070"/>
<evidence type="ECO:0000313" key="1">
    <source>
        <dbReference type="EMBL" id="KRR05078.1"/>
    </source>
</evidence>
<accession>A0A0R3LVC7</accession>
<organism evidence="1 2">
    <name type="scientific">Bradyrhizobium valentinum</name>
    <dbReference type="NCBI Taxonomy" id="1518501"/>
    <lineage>
        <taxon>Bacteria</taxon>
        <taxon>Pseudomonadati</taxon>
        <taxon>Pseudomonadota</taxon>
        <taxon>Alphaproteobacteria</taxon>
        <taxon>Hyphomicrobiales</taxon>
        <taxon>Nitrobacteraceae</taxon>
        <taxon>Bradyrhizobium</taxon>
    </lineage>
</organism>
<dbReference type="EMBL" id="LLXX01000119">
    <property type="protein sequence ID" value="KRR05078.1"/>
    <property type="molecule type" value="Genomic_DNA"/>
</dbReference>
<sequence>MEHIHYPNESAEYRAARNALLDDEIALRAQIEAVAAKRRALPLGGEVPEDYVFEWIGKTSMPEKVKMSELFGPHDTLILYSFMYGPERELPCPGCTHLLDGIDGAARHMGERAALHIVAKSPIARLAAWAHERGWEHLSLLSTAGNSYDADYFGDTSKFSKGMRAQHRVPDGENWDETIFNVFRKKNGAIRHFWGSEMSFAPPAPNQHHRAGDLVDPLWGLLDMTPEGRGDFFPKVNYD</sequence>
<dbReference type="OrthoDB" id="7335590at2"/>
<gene>
    <name evidence="1" type="ORF">CP49_00370</name>
</gene>